<evidence type="ECO:0000313" key="1">
    <source>
        <dbReference type="EMBL" id="KAJ7352723.1"/>
    </source>
</evidence>
<gene>
    <name evidence="1" type="ORF">OS493_034330</name>
</gene>
<name>A0A9W9YLS6_9CNID</name>
<dbReference type="EMBL" id="MU827349">
    <property type="protein sequence ID" value="KAJ7352723.1"/>
    <property type="molecule type" value="Genomic_DNA"/>
</dbReference>
<accession>A0A9W9YLS6</accession>
<evidence type="ECO:0000313" key="2">
    <source>
        <dbReference type="Proteomes" id="UP001163046"/>
    </source>
</evidence>
<organism evidence="1 2">
    <name type="scientific">Desmophyllum pertusum</name>
    <dbReference type="NCBI Taxonomy" id="174260"/>
    <lineage>
        <taxon>Eukaryota</taxon>
        <taxon>Metazoa</taxon>
        <taxon>Cnidaria</taxon>
        <taxon>Anthozoa</taxon>
        <taxon>Hexacorallia</taxon>
        <taxon>Scleractinia</taxon>
        <taxon>Caryophylliina</taxon>
        <taxon>Caryophylliidae</taxon>
        <taxon>Desmophyllum</taxon>
    </lineage>
</organism>
<dbReference type="OrthoDB" id="5962865at2759"/>
<reference evidence="1" key="1">
    <citation type="submission" date="2023-01" db="EMBL/GenBank/DDBJ databases">
        <title>Genome assembly of the deep-sea coral Lophelia pertusa.</title>
        <authorList>
            <person name="Herrera S."/>
            <person name="Cordes E."/>
        </authorList>
    </citation>
    <scope>NUCLEOTIDE SEQUENCE</scope>
    <source>
        <strain evidence="1">USNM1676648</strain>
        <tissue evidence="1">Polyp</tissue>
    </source>
</reference>
<sequence>MNKTEWVITKHSLNTRPRCPTCHAEMTKGDLKITCDVRWTPPHKNKEGQSFTVPRTFHYCLKWECVSGTSPRDSSIKEPPHVFGVDSTAEFTPDEWKVVTFLDFPLAFD</sequence>
<dbReference type="AlphaFoldDB" id="A0A9W9YLS6"/>
<protein>
    <submittedName>
        <fullName evidence="1">Uncharacterized protein</fullName>
    </submittedName>
</protein>
<keyword evidence="2" id="KW-1185">Reference proteome</keyword>
<dbReference type="Proteomes" id="UP001163046">
    <property type="component" value="Unassembled WGS sequence"/>
</dbReference>
<comment type="caution">
    <text evidence="1">The sequence shown here is derived from an EMBL/GenBank/DDBJ whole genome shotgun (WGS) entry which is preliminary data.</text>
</comment>
<proteinExistence type="predicted"/>